<evidence type="ECO:0000256" key="1">
    <source>
        <dbReference type="SAM" id="Phobius"/>
    </source>
</evidence>
<evidence type="ECO:0000313" key="2">
    <source>
        <dbReference type="EMBL" id="MCQ8128927.1"/>
    </source>
</evidence>
<reference evidence="2 3" key="1">
    <citation type="submission" date="2022-07" db="EMBL/GenBank/DDBJ databases">
        <title>Methylomonas rivi sp. nov., Methylomonas rosea sp. nov., Methylomonas aureus sp. nov. and Methylomonas subterranea sp. nov., four novel methanotrophs isolated from a freshwater creek and the deep terrestrial subsurface.</title>
        <authorList>
            <person name="Abin C."/>
            <person name="Sankaranarayanan K."/>
            <person name="Garner C."/>
            <person name="Sindelar R."/>
            <person name="Kotary K."/>
            <person name="Garner R."/>
            <person name="Barclay S."/>
            <person name="Lawson P."/>
            <person name="Krumholz L."/>
        </authorList>
    </citation>
    <scope>NUCLEOTIDE SEQUENCE [LARGE SCALE GENOMIC DNA]</scope>
    <source>
        <strain evidence="2 3">WSC-6</strain>
    </source>
</reference>
<comment type="caution">
    <text evidence="2">The sequence shown here is derived from an EMBL/GenBank/DDBJ whole genome shotgun (WGS) entry which is preliminary data.</text>
</comment>
<proteinExistence type="predicted"/>
<keyword evidence="1" id="KW-1133">Transmembrane helix</keyword>
<keyword evidence="1" id="KW-0812">Transmembrane</keyword>
<evidence type="ECO:0000313" key="3">
    <source>
        <dbReference type="Proteomes" id="UP001524586"/>
    </source>
</evidence>
<organism evidence="2 3">
    <name type="scientific">Methylomonas rivi</name>
    <dbReference type="NCBI Taxonomy" id="2952226"/>
    <lineage>
        <taxon>Bacteria</taxon>
        <taxon>Pseudomonadati</taxon>
        <taxon>Pseudomonadota</taxon>
        <taxon>Gammaproteobacteria</taxon>
        <taxon>Methylococcales</taxon>
        <taxon>Methylococcaceae</taxon>
        <taxon>Methylomonas</taxon>
    </lineage>
</organism>
<name>A0ABT1U4Z5_9GAMM</name>
<sequence>MNPQIASLHDRMAEGGDWRSFRDEIAALHETAKTEQEYVTLLEAHRNLVVVGEYAFDKETYEKLLPVTAAEYRMFLNKEAMEDGLINPVLLERITRRELEAGRLAPDDEFRQLAAAGAAVLGDSKQVTVHQCRKGNWFFYGVLVAAGLSVVLASIPLSPLWLILPGLVAGWYLNERERKQ</sequence>
<keyword evidence="3" id="KW-1185">Reference proteome</keyword>
<protein>
    <recommendedName>
        <fullName evidence="4">DUF1707 domain-containing protein</fullName>
    </recommendedName>
</protein>
<accession>A0ABT1U4Z5</accession>
<dbReference type="RefSeq" id="WP_256615347.1">
    <property type="nucleotide sequence ID" value="NZ_JANIBK010000048.1"/>
</dbReference>
<dbReference type="EMBL" id="JANIBK010000048">
    <property type="protein sequence ID" value="MCQ8128927.1"/>
    <property type="molecule type" value="Genomic_DNA"/>
</dbReference>
<keyword evidence="1" id="KW-0472">Membrane</keyword>
<evidence type="ECO:0008006" key="4">
    <source>
        <dbReference type="Google" id="ProtNLM"/>
    </source>
</evidence>
<dbReference type="Proteomes" id="UP001524586">
    <property type="component" value="Unassembled WGS sequence"/>
</dbReference>
<feature type="transmembrane region" description="Helical" evidence="1">
    <location>
        <begin position="137"/>
        <end position="164"/>
    </location>
</feature>
<gene>
    <name evidence="2" type="ORF">NP596_10700</name>
</gene>